<comment type="subcellular location">
    <subcellularLocation>
        <location evidence="1">Membrane</location>
        <topology evidence="1">Multi-pass membrane protein</topology>
    </subcellularLocation>
</comment>
<dbReference type="eggNOG" id="COG3714">
    <property type="taxonomic scope" value="Bacteria"/>
</dbReference>
<dbReference type="PANTHER" id="PTHR31885:SF6">
    <property type="entry name" value="GH04784P"/>
    <property type="match status" value="1"/>
</dbReference>
<feature type="transmembrane region" description="Helical" evidence="6">
    <location>
        <begin position="94"/>
        <end position="113"/>
    </location>
</feature>
<dbReference type="Pfam" id="PF07947">
    <property type="entry name" value="YhhN"/>
    <property type="match status" value="1"/>
</dbReference>
<keyword evidence="5 6" id="KW-0472">Membrane</keyword>
<organism evidence="7 8">
    <name type="scientific">Clostridium cellulovorans (strain ATCC 35296 / DSM 3052 / OCM 3 / 743B)</name>
    <dbReference type="NCBI Taxonomy" id="573061"/>
    <lineage>
        <taxon>Bacteria</taxon>
        <taxon>Bacillati</taxon>
        <taxon>Bacillota</taxon>
        <taxon>Clostridia</taxon>
        <taxon>Eubacteriales</taxon>
        <taxon>Clostridiaceae</taxon>
        <taxon>Clostridium</taxon>
    </lineage>
</organism>
<feature type="transmembrane region" description="Helical" evidence="6">
    <location>
        <begin position="147"/>
        <end position="167"/>
    </location>
</feature>
<comment type="similarity">
    <text evidence="2">Belongs to the TMEM86 family.</text>
</comment>
<dbReference type="AlphaFoldDB" id="D9SUF4"/>
<feature type="transmembrane region" description="Helical" evidence="6">
    <location>
        <begin position="222"/>
        <end position="241"/>
    </location>
</feature>
<protein>
    <submittedName>
        <fullName evidence="7">YhhN family protein</fullName>
    </submittedName>
</protein>
<name>D9SUF4_CLOC7</name>
<evidence type="ECO:0000256" key="5">
    <source>
        <dbReference type="ARBA" id="ARBA00023136"/>
    </source>
</evidence>
<evidence type="ECO:0000313" key="8">
    <source>
        <dbReference type="Proteomes" id="UP000002730"/>
    </source>
</evidence>
<feature type="transmembrane region" description="Helical" evidence="6">
    <location>
        <begin position="120"/>
        <end position="141"/>
    </location>
</feature>
<dbReference type="InterPro" id="IPR012506">
    <property type="entry name" value="TMEM86B-like"/>
</dbReference>
<dbReference type="Proteomes" id="UP000002730">
    <property type="component" value="Chromosome"/>
</dbReference>
<feature type="transmembrane region" description="Helical" evidence="6">
    <location>
        <begin position="179"/>
        <end position="202"/>
    </location>
</feature>
<dbReference type="HOGENOM" id="CLU_1084635_0_0_9"/>
<dbReference type="PANTHER" id="PTHR31885">
    <property type="entry name" value="GH04784P"/>
    <property type="match status" value="1"/>
</dbReference>
<evidence type="ECO:0000256" key="1">
    <source>
        <dbReference type="ARBA" id="ARBA00004141"/>
    </source>
</evidence>
<evidence type="ECO:0000256" key="6">
    <source>
        <dbReference type="SAM" id="Phobius"/>
    </source>
</evidence>
<dbReference type="RefSeq" id="WP_010073294.1">
    <property type="nucleotide sequence ID" value="NC_014393.1"/>
</dbReference>
<dbReference type="KEGG" id="ccb:Clocel_3223"/>
<proteinExistence type="inferred from homology"/>
<evidence type="ECO:0000256" key="3">
    <source>
        <dbReference type="ARBA" id="ARBA00022692"/>
    </source>
</evidence>
<reference evidence="7 8" key="1">
    <citation type="submission" date="2010-08" db="EMBL/GenBank/DDBJ databases">
        <title>Complete sequence of Clostridium cellulovorans 743B.</title>
        <authorList>
            <consortium name="US DOE Joint Genome Institute"/>
            <person name="Lucas S."/>
            <person name="Copeland A."/>
            <person name="Lapidus A."/>
            <person name="Cheng J.-F."/>
            <person name="Bruce D."/>
            <person name="Goodwin L."/>
            <person name="Pitluck S."/>
            <person name="Chertkov O."/>
            <person name="Detter J.C."/>
            <person name="Han C."/>
            <person name="Tapia R."/>
            <person name="Land M."/>
            <person name="Hauser L."/>
            <person name="Chang Y.-J."/>
            <person name="Jeffries C."/>
            <person name="Kyrpides N."/>
            <person name="Ivanova N."/>
            <person name="Mikhailova N."/>
            <person name="Hemme C.L."/>
            <person name="Woyke T."/>
        </authorList>
    </citation>
    <scope>NUCLEOTIDE SEQUENCE [LARGE SCALE GENOMIC DNA]</scope>
    <source>
        <strain evidence="8">ATCC 35296 / DSM 3052 / OCM 3 / 743B</strain>
    </source>
</reference>
<gene>
    <name evidence="7" type="ordered locus">Clocel_3223</name>
</gene>
<dbReference type="STRING" id="573061.Clocel_3223"/>
<sequence>MEMLFFLLMLVATLALITMKFFAITGSFVILKALASALFVITGIVSYKTKKENKKYFIWILLGLIFSFCGDVFLELNNTPKFLTLDLTHIKGVLFINGVGSFALAHIMYFIGFSTLRKVTLVDIVITIAIASPMIFLELFGDFQFNGLQLVVIGYTILISLMVSKAISLYKYYLRNKKAVIMTITGAMMFLVSDIILLFLLFSKGDFIEPDNLKYLEYSNLIIYYVGQGILALSLGQKFSVRKKVNETRRLSNLVK</sequence>
<keyword evidence="3 6" id="KW-0812">Transmembrane</keyword>
<dbReference type="GO" id="GO:0016787">
    <property type="term" value="F:hydrolase activity"/>
    <property type="evidence" value="ECO:0007669"/>
    <property type="project" value="TreeGrafter"/>
</dbReference>
<feature type="transmembrane region" description="Helical" evidence="6">
    <location>
        <begin position="56"/>
        <end position="74"/>
    </location>
</feature>
<feature type="transmembrane region" description="Helical" evidence="6">
    <location>
        <begin position="29"/>
        <end position="47"/>
    </location>
</feature>
<keyword evidence="8" id="KW-1185">Reference proteome</keyword>
<dbReference type="EMBL" id="CP002160">
    <property type="protein sequence ID" value="ADL52909.1"/>
    <property type="molecule type" value="Genomic_DNA"/>
</dbReference>
<accession>D9SUF4</accession>
<dbReference type="OrthoDB" id="1758248at2"/>
<evidence type="ECO:0000256" key="2">
    <source>
        <dbReference type="ARBA" id="ARBA00007375"/>
    </source>
</evidence>
<dbReference type="GO" id="GO:0016020">
    <property type="term" value="C:membrane"/>
    <property type="evidence" value="ECO:0007669"/>
    <property type="project" value="UniProtKB-SubCell"/>
</dbReference>
<evidence type="ECO:0000256" key="4">
    <source>
        <dbReference type="ARBA" id="ARBA00022989"/>
    </source>
</evidence>
<evidence type="ECO:0000313" key="7">
    <source>
        <dbReference type="EMBL" id="ADL52909.1"/>
    </source>
</evidence>
<keyword evidence="4 6" id="KW-1133">Transmembrane helix</keyword>